<feature type="coiled-coil region" evidence="10">
    <location>
        <begin position="102"/>
        <end position="136"/>
    </location>
</feature>
<dbReference type="Pfam" id="PF03908">
    <property type="entry name" value="Sec20"/>
    <property type="match status" value="1"/>
</dbReference>
<protein>
    <recommendedName>
        <fullName evidence="13">Sec20 C-terminal domain-containing protein</fullName>
    </recommendedName>
</protein>
<evidence type="ECO:0000256" key="5">
    <source>
        <dbReference type="ARBA" id="ARBA00022892"/>
    </source>
</evidence>
<gene>
    <name evidence="14" type="ORF">PhCBS80983_g01603</name>
</gene>
<dbReference type="GO" id="GO:0005484">
    <property type="term" value="F:SNAP receptor activity"/>
    <property type="evidence" value="ECO:0007669"/>
    <property type="project" value="InterPro"/>
</dbReference>
<accession>A0A507E9I9</accession>
<dbReference type="AlphaFoldDB" id="A0A507E9I9"/>
<evidence type="ECO:0000256" key="1">
    <source>
        <dbReference type="ARBA" id="ARBA00004163"/>
    </source>
</evidence>
<dbReference type="EMBL" id="QEAQ01000013">
    <property type="protein sequence ID" value="TPX60739.1"/>
    <property type="molecule type" value="Genomic_DNA"/>
</dbReference>
<keyword evidence="4" id="KW-0256">Endoplasmic reticulum</keyword>
<dbReference type="PANTHER" id="PTHR12825:SF0">
    <property type="entry name" value="VESICLE TRANSPORT PROTEIN SEC20"/>
    <property type="match status" value="1"/>
</dbReference>
<feature type="domain" description="Sec20 C-terminal" evidence="13">
    <location>
        <begin position="162"/>
        <end position="252"/>
    </location>
</feature>
<comment type="caution">
    <text evidence="14">The sequence shown here is derived from an EMBL/GenBank/DDBJ whole genome shotgun (WGS) entry which is preliminary data.</text>
</comment>
<keyword evidence="7 10" id="KW-0175">Coiled coil</keyword>
<evidence type="ECO:0000256" key="9">
    <source>
        <dbReference type="ARBA" id="ARBA00037934"/>
    </source>
</evidence>
<sequence length="274" mass="31297">MLRTAQAARHRSSAHQVDQPHSPHALPAHIKRQLDVLTRSELQLQTAVRELAEFSGPQTQVNARNDQIRAELKAILRGIEDLKFAAEEEDRPSDTEVILDRVAHHEDQHRQLQAALRKANLQSKQNIERAAEAERQELLKGGTDRRHLRMQRMQDANSALQASSELTSSLSQALGMISTEVAKSEEAAKLLDDSTRIMQKTSTEYRTLSMVTRTSRQLITKLQRRDWTDRLLLLFGLLVFTLTVLSILRRRLWIWVPGWKALTGQCAEGDWLCF</sequence>
<evidence type="ECO:0000256" key="7">
    <source>
        <dbReference type="ARBA" id="ARBA00023054"/>
    </source>
</evidence>
<keyword evidence="8 12" id="KW-0472">Membrane</keyword>
<dbReference type="GO" id="GO:0031201">
    <property type="term" value="C:SNARE complex"/>
    <property type="evidence" value="ECO:0007669"/>
    <property type="project" value="TreeGrafter"/>
</dbReference>
<evidence type="ECO:0000256" key="12">
    <source>
        <dbReference type="SAM" id="Phobius"/>
    </source>
</evidence>
<keyword evidence="5" id="KW-0931">ER-Golgi transport</keyword>
<evidence type="ECO:0000256" key="2">
    <source>
        <dbReference type="ARBA" id="ARBA00022448"/>
    </source>
</evidence>
<dbReference type="GO" id="GO:0005789">
    <property type="term" value="C:endoplasmic reticulum membrane"/>
    <property type="evidence" value="ECO:0007669"/>
    <property type="project" value="UniProtKB-SubCell"/>
</dbReference>
<name>A0A507E9I9_9FUNG</name>
<reference evidence="14 15" key="1">
    <citation type="journal article" date="2019" name="Sci. Rep.">
        <title>Comparative genomics of chytrid fungi reveal insights into the obligate biotrophic and pathogenic lifestyle of Synchytrium endobioticum.</title>
        <authorList>
            <person name="van de Vossenberg B.T.L.H."/>
            <person name="Warris S."/>
            <person name="Nguyen H.D.T."/>
            <person name="van Gent-Pelzer M.P.E."/>
            <person name="Joly D.L."/>
            <person name="van de Geest H.C."/>
            <person name="Bonants P.J.M."/>
            <person name="Smith D.S."/>
            <person name="Levesque C.A."/>
            <person name="van der Lee T.A.J."/>
        </authorList>
    </citation>
    <scope>NUCLEOTIDE SEQUENCE [LARGE SCALE GENOMIC DNA]</scope>
    <source>
        <strain evidence="14 15">CBS 809.83</strain>
    </source>
</reference>
<evidence type="ECO:0000256" key="6">
    <source>
        <dbReference type="ARBA" id="ARBA00022989"/>
    </source>
</evidence>
<keyword evidence="15" id="KW-1185">Reference proteome</keyword>
<comment type="similarity">
    <text evidence="9">Belongs to the SEC20 family.</text>
</comment>
<keyword evidence="6 12" id="KW-1133">Transmembrane helix</keyword>
<dbReference type="InterPro" id="IPR005606">
    <property type="entry name" value="Sec20"/>
</dbReference>
<keyword evidence="3 12" id="KW-0812">Transmembrane</keyword>
<evidence type="ECO:0000259" key="13">
    <source>
        <dbReference type="Pfam" id="PF03908"/>
    </source>
</evidence>
<comment type="subcellular location">
    <subcellularLocation>
        <location evidence="1">Endoplasmic reticulum membrane</location>
        <topology evidence="1">Single-pass type IV membrane protein</topology>
    </subcellularLocation>
</comment>
<proteinExistence type="inferred from homology"/>
<evidence type="ECO:0000256" key="8">
    <source>
        <dbReference type="ARBA" id="ARBA00023136"/>
    </source>
</evidence>
<evidence type="ECO:0000313" key="15">
    <source>
        <dbReference type="Proteomes" id="UP000318582"/>
    </source>
</evidence>
<dbReference type="Proteomes" id="UP000318582">
    <property type="component" value="Unassembled WGS sequence"/>
</dbReference>
<feature type="region of interest" description="Disordered" evidence="11">
    <location>
        <begin position="1"/>
        <end position="23"/>
    </location>
</feature>
<dbReference type="InterPro" id="IPR056173">
    <property type="entry name" value="Sec20_C"/>
</dbReference>
<keyword evidence="2" id="KW-0813">Transport</keyword>
<evidence type="ECO:0000256" key="11">
    <source>
        <dbReference type="SAM" id="MobiDB-lite"/>
    </source>
</evidence>
<organism evidence="14 15">
    <name type="scientific">Powellomyces hirtus</name>
    <dbReference type="NCBI Taxonomy" id="109895"/>
    <lineage>
        <taxon>Eukaryota</taxon>
        <taxon>Fungi</taxon>
        <taxon>Fungi incertae sedis</taxon>
        <taxon>Chytridiomycota</taxon>
        <taxon>Chytridiomycota incertae sedis</taxon>
        <taxon>Chytridiomycetes</taxon>
        <taxon>Spizellomycetales</taxon>
        <taxon>Powellomycetaceae</taxon>
        <taxon>Powellomyces</taxon>
    </lineage>
</organism>
<feature type="transmembrane region" description="Helical" evidence="12">
    <location>
        <begin position="231"/>
        <end position="248"/>
    </location>
</feature>
<dbReference type="STRING" id="109895.A0A507E9I9"/>
<dbReference type="GO" id="GO:0006890">
    <property type="term" value="P:retrograde vesicle-mediated transport, Golgi to endoplasmic reticulum"/>
    <property type="evidence" value="ECO:0007669"/>
    <property type="project" value="InterPro"/>
</dbReference>
<evidence type="ECO:0000256" key="10">
    <source>
        <dbReference type="SAM" id="Coils"/>
    </source>
</evidence>
<evidence type="ECO:0000313" key="14">
    <source>
        <dbReference type="EMBL" id="TPX60739.1"/>
    </source>
</evidence>
<dbReference type="PANTHER" id="PTHR12825">
    <property type="entry name" value="BNIP1-RELATED"/>
    <property type="match status" value="1"/>
</dbReference>
<evidence type="ECO:0000256" key="3">
    <source>
        <dbReference type="ARBA" id="ARBA00022692"/>
    </source>
</evidence>
<evidence type="ECO:0000256" key="4">
    <source>
        <dbReference type="ARBA" id="ARBA00022824"/>
    </source>
</evidence>